<gene>
    <name evidence="2" type="ORF">HYN43_013025</name>
</gene>
<evidence type="ECO:0000313" key="3">
    <source>
        <dbReference type="Proteomes" id="UP000270046"/>
    </source>
</evidence>
<keyword evidence="2" id="KW-0449">Lipoprotein</keyword>
<dbReference type="Proteomes" id="UP000270046">
    <property type="component" value="Chromosome"/>
</dbReference>
<evidence type="ECO:0000256" key="1">
    <source>
        <dbReference type="SAM" id="SignalP"/>
    </source>
</evidence>
<organism evidence="2 3">
    <name type="scientific">Mucilaginibacter celer</name>
    <dbReference type="NCBI Taxonomy" id="2305508"/>
    <lineage>
        <taxon>Bacteria</taxon>
        <taxon>Pseudomonadati</taxon>
        <taxon>Bacteroidota</taxon>
        <taxon>Sphingobacteriia</taxon>
        <taxon>Sphingobacteriales</taxon>
        <taxon>Sphingobacteriaceae</taxon>
        <taxon>Mucilaginibacter</taxon>
    </lineage>
</organism>
<reference evidence="2 3" key="1">
    <citation type="submission" date="2018-10" db="EMBL/GenBank/DDBJ databases">
        <title>Genome sequencing of Mucilaginibacter sp. HYN0043.</title>
        <authorList>
            <person name="Kim M."/>
            <person name="Yi H."/>
        </authorList>
    </citation>
    <scope>NUCLEOTIDE SEQUENCE [LARGE SCALE GENOMIC DNA]</scope>
    <source>
        <strain evidence="2 3">HYN0043</strain>
    </source>
</reference>
<dbReference type="EMBL" id="CP032869">
    <property type="protein sequence ID" value="AYL96157.1"/>
    <property type="molecule type" value="Genomic_DNA"/>
</dbReference>
<proteinExistence type="predicted"/>
<dbReference type="PROSITE" id="PS51257">
    <property type="entry name" value="PROKAR_LIPOPROTEIN"/>
    <property type="match status" value="1"/>
</dbReference>
<dbReference type="SUPFAM" id="SSF48452">
    <property type="entry name" value="TPR-like"/>
    <property type="match status" value="1"/>
</dbReference>
<keyword evidence="3" id="KW-1185">Reference proteome</keyword>
<protein>
    <submittedName>
        <fullName evidence="2">SusD/RagB family nutrient-binding outer membrane lipoprotein</fullName>
    </submittedName>
</protein>
<sequence length="545" mass="59631">MKKFKYSILILALLAVSITGCQKMDGLQANPNVNSATSLLPPSLFFNHAAYSLYQGGGVIDGRPGSVFEGPWDQVMRWNQYTVSNFAYYRGQNAYIWSNSATAYDLIRYANFMEQKALALNGTNNNIYGALGKFLRAYSFVWLTQRVGDIPASDVGNTTTLTPKYDSQHDVYKRVLAMLDTANTIAATAIKPNTSTNNSSLLVDGDIYGLTYAQWQKVINTYKLRVLISLSKRADDNADLSIKQQFAAIVSNPNTYPIMTANADNLAFKYVSLNPYPHSPTDGYNIYESIGQVYLKITTDNKDPRTFVVATPSPAQLVAPNNKSIGDFSAYVGADINLTQTQLNTAVTAGVPTGALSPYSFVSFKRYYSSLTGPEPYIILGYSEMCFNIAEAANRGWLPGVSAATWYGNGIDASLAFYGISNGQSLTIGDIKGNTLGTVTADVAAFKTAAAYTGDNAAGLTQILNQKYVSMFQNSGWEAYYNWRRTGIPALVQGGPGIGTSNNLIPRRWQYPTDEKVYNTANVNAAIQSQYGGTDDLYKDMWLTK</sequence>
<keyword evidence="1" id="KW-0732">Signal</keyword>
<dbReference type="OrthoDB" id="9766256at2"/>
<dbReference type="InterPro" id="IPR041662">
    <property type="entry name" value="SusD-like_2"/>
</dbReference>
<dbReference type="Pfam" id="PF12771">
    <property type="entry name" value="SusD-like_2"/>
    <property type="match status" value="1"/>
</dbReference>
<dbReference type="InterPro" id="IPR011990">
    <property type="entry name" value="TPR-like_helical_dom_sf"/>
</dbReference>
<feature type="chain" id="PRO_5019716354" evidence="1">
    <location>
        <begin position="24"/>
        <end position="545"/>
    </location>
</feature>
<dbReference type="RefSeq" id="WP_119409761.1">
    <property type="nucleotide sequence ID" value="NZ_CP032869.1"/>
</dbReference>
<name>A0A494VLM3_9SPHI</name>
<dbReference type="Gene3D" id="1.25.40.390">
    <property type="match status" value="1"/>
</dbReference>
<dbReference type="KEGG" id="muh:HYN43_013025"/>
<dbReference type="AlphaFoldDB" id="A0A494VLM3"/>
<accession>A0A494VLM3</accession>
<evidence type="ECO:0000313" key="2">
    <source>
        <dbReference type="EMBL" id="AYL96157.1"/>
    </source>
</evidence>
<feature type="signal peptide" evidence="1">
    <location>
        <begin position="1"/>
        <end position="23"/>
    </location>
</feature>